<comment type="function">
    <text evidence="3">Catalyzes the phosphorylation of the 3'-hydroxyl group of dephosphocoenzyme A to form coenzyme A.</text>
</comment>
<evidence type="ECO:0000256" key="4">
    <source>
        <dbReference type="NCBIfam" id="TIGR00152"/>
    </source>
</evidence>
<evidence type="ECO:0000313" key="6">
    <source>
        <dbReference type="Proteomes" id="UP000284779"/>
    </source>
</evidence>
<dbReference type="InterPro" id="IPR027417">
    <property type="entry name" value="P-loop_NTPase"/>
</dbReference>
<comment type="similarity">
    <text evidence="3">Belongs to the CoaE family.</text>
</comment>
<keyword evidence="3" id="KW-0963">Cytoplasm</keyword>
<keyword evidence="6" id="KW-1185">Reference proteome</keyword>
<dbReference type="EMBL" id="QSFD01000004">
    <property type="protein sequence ID" value="RHA19092.1"/>
    <property type="molecule type" value="Genomic_DNA"/>
</dbReference>
<dbReference type="CDD" id="cd02022">
    <property type="entry name" value="DPCK"/>
    <property type="match status" value="1"/>
</dbReference>
<keyword evidence="3" id="KW-0173">Coenzyme A biosynthesis</keyword>
<name>A0A413R9H7_9FIRM</name>
<dbReference type="Gene3D" id="3.40.50.300">
    <property type="entry name" value="P-loop containing nucleotide triphosphate hydrolases"/>
    <property type="match status" value="1"/>
</dbReference>
<dbReference type="PROSITE" id="PS51219">
    <property type="entry name" value="DPCK"/>
    <property type="match status" value="1"/>
</dbReference>
<dbReference type="PANTHER" id="PTHR10695">
    <property type="entry name" value="DEPHOSPHO-COA KINASE-RELATED"/>
    <property type="match status" value="1"/>
</dbReference>
<dbReference type="SUPFAM" id="SSF52540">
    <property type="entry name" value="P-loop containing nucleoside triphosphate hydrolases"/>
    <property type="match status" value="1"/>
</dbReference>
<keyword evidence="1 3" id="KW-0547">Nucleotide-binding</keyword>
<dbReference type="GO" id="GO:0015937">
    <property type="term" value="P:coenzyme A biosynthetic process"/>
    <property type="evidence" value="ECO:0007669"/>
    <property type="project" value="UniProtKB-UniRule"/>
</dbReference>
<dbReference type="Proteomes" id="UP000284779">
    <property type="component" value="Unassembled WGS sequence"/>
</dbReference>
<dbReference type="GO" id="GO:0005524">
    <property type="term" value="F:ATP binding"/>
    <property type="evidence" value="ECO:0007669"/>
    <property type="project" value="UniProtKB-UniRule"/>
</dbReference>
<keyword evidence="3 5" id="KW-0418">Kinase</keyword>
<dbReference type="NCBIfam" id="TIGR00152">
    <property type="entry name" value="dephospho-CoA kinase"/>
    <property type="match status" value="1"/>
</dbReference>
<reference evidence="5 6" key="1">
    <citation type="submission" date="2018-08" db="EMBL/GenBank/DDBJ databases">
        <title>A genome reference for cultivated species of the human gut microbiota.</title>
        <authorList>
            <person name="Zou Y."/>
            <person name="Xue W."/>
            <person name="Luo G."/>
        </authorList>
    </citation>
    <scope>NUCLEOTIDE SEQUENCE [LARGE SCALE GENOMIC DNA]</scope>
    <source>
        <strain evidence="5 6">AM44-11BH</strain>
    </source>
</reference>
<evidence type="ECO:0000256" key="2">
    <source>
        <dbReference type="ARBA" id="ARBA00022840"/>
    </source>
</evidence>
<evidence type="ECO:0000256" key="3">
    <source>
        <dbReference type="HAMAP-Rule" id="MF_00376"/>
    </source>
</evidence>
<organism evidence="5 6">
    <name type="scientific">Eubacterium ventriosum</name>
    <dbReference type="NCBI Taxonomy" id="39496"/>
    <lineage>
        <taxon>Bacteria</taxon>
        <taxon>Bacillati</taxon>
        <taxon>Bacillota</taxon>
        <taxon>Clostridia</taxon>
        <taxon>Eubacteriales</taxon>
        <taxon>Eubacteriaceae</taxon>
        <taxon>Eubacterium</taxon>
    </lineage>
</organism>
<dbReference type="AlphaFoldDB" id="A0A413R9H7"/>
<dbReference type="GO" id="GO:0005737">
    <property type="term" value="C:cytoplasm"/>
    <property type="evidence" value="ECO:0007669"/>
    <property type="project" value="UniProtKB-SubCell"/>
</dbReference>
<dbReference type="EC" id="2.7.1.24" evidence="3 4"/>
<dbReference type="GO" id="GO:0004140">
    <property type="term" value="F:dephospho-CoA kinase activity"/>
    <property type="evidence" value="ECO:0007669"/>
    <property type="project" value="UniProtKB-UniRule"/>
</dbReference>
<proteinExistence type="inferred from homology"/>
<dbReference type="PANTHER" id="PTHR10695:SF46">
    <property type="entry name" value="BIFUNCTIONAL COENZYME A SYNTHASE-RELATED"/>
    <property type="match status" value="1"/>
</dbReference>
<dbReference type="Pfam" id="PF01121">
    <property type="entry name" value="CoaE"/>
    <property type="match status" value="1"/>
</dbReference>
<keyword evidence="3 5" id="KW-0808">Transferase</keyword>
<dbReference type="RefSeq" id="WP_117970099.1">
    <property type="nucleotide sequence ID" value="NZ_CAUBDO010000007.1"/>
</dbReference>
<evidence type="ECO:0000256" key="1">
    <source>
        <dbReference type="ARBA" id="ARBA00022741"/>
    </source>
</evidence>
<sequence>MVIGLMGGVGSGKSTVLDYLEENYGAYIIQSDHVAKEIMTPGFKVFDKLSKAFPEVIENGKISSEKLASIVFNNKDKLDTLNSITHPGTIEEILNRIEQSNNSIIVVESALLLGSGLEYHCDELWYVYCEHNERVNRLVENRGYSVEKSEEIISNQPSDEEYNHFADEFIDNTFSVEKTREQIDMILSNKEC</sequence>
<comment type="catalytic activity">
    <reaction evidence="3">
        <text>3'-dephospho-CoA + ATP = ADP + CoA + H(+)</text>
        <dbReference type="Rhea" id="RHEA:18245"/>
        <dbReference type="ChEBI" id="CHEBI:15378"/>
        <dbReference type="ChEBI" id="CHEBI:30616"/>
        <dbReference type="ChEBI" id="CHEBI:57287"/>
        <dbReference type="ChEBI" id="CHEBI:57328"/>
        <dbReference type="ChEBI" id="CHEBI:456216"/>
        <dbReference type="EC" id="2.7.1.24"/>
    </reaction>
</comment>
<keyword evidence="2 3" id="KW-0067">ATP-binding</keyword>
<evidence type="ECO:0000313" key="5">
    <source>
        <dbReference type="EMBL" id="RHA19092.1"/>
    </source>
</evidence>
<dbReference type="UniPathway" id="UPA00241">
    <property type="reaction ID" value="UER00356"/>
</dbReference>
<accession>A0A413R9H7</accession>
<comment type="caution">
    <text evidence="5">The sequence shown here is derived from an EMBL/GenBank/DDBJ whole genome shotgun (WGS) entry which is preliminary data.</text>
</comment>
<comment type="pathway">
    <text evidence="3">Cofactor biosynthesis; coenzyme A biosynthesis; CoA from (R)-pantothenate: step 5/5.</text>
</comment>
<protein>
    <recommendedName>
        <fullName evidence="3 4">Dephospho-CoA kinase</fullName>
        <ecNumber evidence="3 4">2.7.1.24</ecNumber>
    </recommendedName>
    <alternativeName>
        <fullName evidence="3">Dephosphocoenzyme A kinase</fullName>
    </alternativeName>
</protein>
<gene>
    <name evidence="3" type="primary">coaE</name>
    <name evidence="5" type="ORF">DW944_04990</name>
</gene>
<dbReference type="HAMAP" id="MF_00376">
    <property type="entry name" value="Dephospho_CoA_kinase"/>
    <property type="match status" value="1"/>
</dbReference>
<feature type="binding site" evidence="3">
    <location>
        <begin position="10"/>
        <end position="15"/>
    </location>
    <ligand>
        <name>ATP</name>
        <dbReference type="ChEBI" id="CHEBI:30616"/>
    </ligand>
</feature>
<comment type="subcellular location">
    <subcellularLocation>
        <location evidence="3">Cytoplasm</location>
    </subcellularLocation>
</comment>
<dbReference type="InterPro" id="IPR001977">
    <property type="entry name" value="Depp_CoAkinase"/>
</dbReference>